<feature type="domain" description="RagB/SusD" evidence="7">
    <location>
        <begin position="273"/>
        <end position="521"/>
    </location>
</feature>
<reference evidence="8 9" key="1">
    <citation type="journal article" date="2006" name="Int. J. Syst. Evol. Microbiol.">
        <title>Costertonia aggregata gen. nov., sp. nov., a mesophilic marine bacterium of the family Flavobacteriaceae, isolated from a mature biofilm.</title>
        <authorList>
            <person name="Kwon K.K."/>
            <person name="Lee Y.K."/>
            <person name="Lee H.K."/>
        </authorList>
    </citation>
    <scope>NUCLEOTIDE SEQUENCE [LARGE SCALE GENOMIC DNA]</scope>
    <source>
        <strain evidence="8 9">KCCM 42265</strain>
    </source>
</reference>
<evidence type="ECO:0000256" key="3">
    <source>
        <dbReference type="ARBA" id="ARBA00022729"/>
    </source>
</evidence>
<evidence type="ECO:0000313" key="8">
    <source>
        <dbReference type="EMBL" id="QLG45740.1"/>
    </source>
</evidence>
<keyword evidence="9" id="KW-1185">Reference proteome</keyword>
<proteinExistence type="inferred from homology"/>
<keyword evidence="5" id="KW-0998">Cell outer membrane</keyword>
<evidence type="ECO:0000313" key="9">
    <source>
        <dbReference type="Proteomes" id="UP000509302"/>
    </source>
</evidence>
<evidence type="ECO:0000259" key="7">
    <source>
        <dbReference type="Pfam" id="PF07980"/>
    </source>
</evidence>
<dbReference type="Proteomes" id="UP000509302">
    <property type="component" value="Chromosome"/>
</dbReference>
<dbReference type="SUPFAM" id="SSF48452">
    <property type="entry name" value="TPR-like"/>
    <property type="match status" value="1"/>
</dbReference>
<name>A0A7H9AQM0_9FLAO</name>
<dbReference type="KEGG" id="cagg:HYG79_10395"/>
<keyword evidence="3 6" id="KW-0732">Signal</keyword>
<evidence type="ECO:0000256" key="6">
    <source>
        <dbReference type="SAM" id="SignalP"/>
    </source>
</evidence>
<evidence type="ECO:0000256" key="1">
    <source>
        <dbReference type="ARBA" id="ARBA00004442"/>
    </source>
</evidence>
<comment type="similarity">
    <text evidence="2">Belongs to the SusD family.</text>
</comment>
<sequence>MINKRKSKSFLSMAAAALLVAACTDLEIEGTDSIIDESTASGGIFNGVDNVESALDNVYGGFNRIGDQTKVYALNEVTTDELLVPTRGTDWGDNGIWRTLHQHTWDAAHPYVLDTWNDWNSSVFLASEIIDERSGASASELADAKFLRAYAMWTIMDLYGQVPFRAPDEGPSINPRVLTRTEALDFVIQDLRDAIPNLPERGPDQIADNKRASQAAGNFLLAKVLLNAHVYRGTTPDNSDMAEVISLVDEIAADGYALQDGYFDIFKEDADSETIWWIPTGVGNRIWNGMHYNINSPDNGGGGWNGFSTLAEFYDLFEGDPNSNYIGDGQEERRGWVPDATNADPETNYGIGYGFLIGQQYDGDGTPLKDRPGNPLVFTKEFPGLVGNNEVTGIRTIKYHPADGGSFRSHQIIFRYSDAHLMKAEAQLRSGGDATALVNELRVLRDAAPLGSVSEQDLLDERGRELYKEMTRRNDMIRFGQFTRDWEFKNPEAVGDDSKNLFPIPANALLSNPNLVQNPGY</sequence>
<feature type="signal peptide" evidence="6">
    <location>
        <begin position="1"/>
        <end position="21"/>
    </location>
</feature>
<accession>A0A7H9AQM0</accession>
<dbReference type="Gene3D" id="1.25.40.390">
    <property type="match status" value="1"/>
</dbReference>
<organism evidence="8 9">
    <name type="scientific">Costertonia aggregata</name>
    <dbReference type="NCBI Taxonomy" id="343403"/>
    <lineage>
        <taxon>Bacteria</taxon>
        <taxon>Pseudomonadati</taxon>
        <taxon>Bacteroidota</taxon>
        <taxon>Flavobacteriia</taxon>
        <taxon>Flavobacteriales</taxon>
        <taxon>Flavobacteriaceae</taxon>
        <taxon>Costertonia</taxon>
    </lineage>
</organism>
<protein>
    <submittedName>
        <fullName evidence="8">RagB/SusD family nutrient uptake outer membrane protein</fullName>
    </submittedName>
</protein>
<dbReference type="AlphaFoldDB" id="A0A7H9AQM0"/>
<dbReference type="GO" id="GO:0009279">
    <property type="term" value="C:cell outer membrane"/>
    <property type="evidence" value="ECO:0007669"/>
    <property type="project" value="UniProtKB-SubCell"/>
</dbReference>
<gene>
    <name evidence="8" type="ORF">HYG79_10395</name>
</gene>
<dbReference type="RefSeq" id="WP_179242027.1">
    <property type="nucleotide sequence ID" value="NZ_CP058595.1"/>
</dbReference>
<evidence type="ECO:0000256" key="5">
    <source>
        <dbReference type="ARBA" id="ARBA00023237"/>
    </source>
</evidence>
<keyword evidence="4" id="KW-0472">Membrane</keyword>
<feature type="chain" id="PRO_5028837723" evidence="6">
    <location>
        <begin position="22"/>
        <end position="521"/>
    </location>
</feature>
<evidence type="ECO:0000256" key="4">
    <source>
        <dbReference type="ARBA" id="ARBA00023136"/>
    </source>
</evidence>
<dbReference type="Pfam" id="PF07980">
    <property type="entry name" value="SusD_RagB"/>
    <property type="match status" value="1"/>
</dbReference>
<dbReference type="InterPro" id="IPR011990">
    <property type="entry name" value="TPR-like_helical_dom_sf"/>
</dbReference>
<dbReference type="EMBL" id="CP058595">
    <property type="protein sequence ID" value="QLG45740.1"/>
    <property type="molecule type" value="Genomic_DNA"/>
</dbReference>
<dbReference type="PROSITE" id="PS51257">
    <property type="entry name" value="PROKAR_LIPOPROTEIN"/>
    <property type="match status" value="1"/>
</dbReference>
<evidence type="ECO:0000256" key="2">
    <source>
        <dbReference type="ARBA" id="ARBA00006275"/>
    </source>
</evidence>
<comment type="subcellular location">
    <subcellularLocation>
        <location evidence="1">Cell outer membrane</location>
    </subcellularLocation>
</comment>
<dbReference type="InterPro" id="IPR012944">
    <property type="entry name" value="SusD_RagB_dom"/>
</dbReference>